<dbReference type="EMBL" id="JAAGVY010000035">
    <property type="protein sequence ID" value="NEN24877.1"/>
    <property type="molecule type" value="Genomic_DNA"/>
</dbReference>
<reference evidence="1 2" key="1">
    <citation type="submission" date="2020-02" db="EMBL/GenBank/DDBJ databases">
        <title>Out from the shadows clarifying the taxonomy of the family Cryomorphaceae and related taxa by utilizing the GTDB taxonomic framework.</title>
        <authorList>
            <person name="Bowman J.P."/>
        </authorList>
    </citation>
    <scope>NUCLEOTIDE SEQUENCE [LARGE SCALE GENOMIC DNA]</scope>
    <source>
        <strain evidence="1 2">QSSC 1-22</strain>
    </source>
</reference>
<organism evidence="1 2">
    <name type="scientific">Cryomorpha ignava</name>
    <dbReference type="NCBI Taxonomy" id="101383"/>
    <lineage>
        <taxon>Bacteria</taxon>
        <taxon>Pseudomonadati</taxon>
        <taxon>Bacteroidota</taxon>
        <taxon>Flavobacteriia</taxon>
        <taxon>Flavobacteriales</taxon>
        <taxon>Cryomorphaceae</taxon>
        <taxon>Cryomorpha</taxon>
    </lineage>
</organism>
<evidence type="ECO:0000313" key="2">
    <source>
        <dbReference type="Proteomes" id="UP000486602"/>
    </source>
</evidence>
<comment type="caution">
    <text evidence="1">The sequence shown here is derived from an EMBL/GenBank/DDBJ whole genome shotgun (WGS) entry which is preliminary data.</text>
</comment>
<accession>A0A7K3WT63</accession>
<name>A0A7K3WT63_9FLAO</name>
<dbReference type="AlphaFoldDB" id="A0A7K3WT63"/>
<proteinExistence type="predicted"/>
<dbReference type="Proteomes" id="UP000486602">
    <property type="component" value="Unassembled WGS sequence"/>
</dbReference>
<evidence type="ECO:0000313" key="1">
    <source>
        <dbReference type="EMBL" id="NEN24877.1"/>
    </source>
</evidence>
<gene>
    <name evidence="1" type="ORF">G3O08_15345</name>
</gene>
<evidence type="ECO:0008006" key="3">
    <source>
        <dbReference type="Google" id="ProtNLM"/>
    </source>
</evidence>
<keyword evidence="2" id="KW-1185">Reference proteome</keyword>
<protein>
    <recommendedName>
        <fullName evidence="3">T9SS type A sorting domain-containing protein</fullName>
    </recommendedName>
</protein>
<sequence length="31" mass="3470">MTLYLSAFASSLYFVRISTNKGSVLKKVVVF</sequence>